<evidence type="ECO:0000313" key="3">
    <source>
        <dbReference type="Proteomes" id="UP001153076"/>
    </source>
</evidence>
<reference evidence="2" key="1">
    <citation type="submission" date="2022-04" db="EMBL/GenBank/DDBJ databases">
        <title>Carnegiea gigantea Genome sequencing and assembly v2.</title>
        <authorList>
            <person name="Copetti D."/>
            <person name="Sanderson M.J."/>
            <person name="Burquez A."/>
            <person name="Wojciechowski M.F."/>
        </authorList>
    </citation>
    <scope>NUCLEOTIDE SEQUENCE</scope>
    <source>
        <strain evidence="2">SGP5-SGP5p</strain>
        <tissue evidence="2">Aerial part</tissue>
    </source>
</reference>
<feature type="coiled-coil region" evidence="1">
    <location>
        <begin position="81"/>
        <end position="112"/>
    </location>
</feature>
<sequence>MGVRKGTSWKQSLTINGASYSGRPVDEYERLKHIASQSGTQVDDDEIFLQAVGGKNKKGTVHGLGTESEVYYPRLAHRAALAAATGLLKKSEDDLQVTREELRATREQQKQQRGMITSLLSRLEASSSSPLPPPVPQVIFEEMEVGLNLDFIFG</sequence>
<proteinExistence type="predicted"/>
<gene>
    <name evidence="2" type="ORF">Cgig2_021294</name>
</gene>
<evidence type="ECO:0000313" key="2">
    <source>
        <dbReference type="EMBL" id="KAJ8436764.1"/>
    </source>
</evidence>
<dbReference type="AlphaFoldDB" id="A0A9Q1K5A8"/>
<comment type="caution">
    <text evidence="2">The sequence shown here is derived from an EMBL/GenBank/DDBJ whole genome shotgun (WGS) entry which is preliminary data.</text>
</comment>
<dbReference type="Proteomes" id="UP001153076">
    <property type="component" value="Unassembled WGS sequence"/>
</dbReference>
<dbReference type="OrthoDB" id="1434206at2759"/>
<organism evidence="2 3">
    <name type="scientific">Carnegiea gigantea</name>
    <dbReference type="NCBI Taxonomy" id="171969"/>
    <lineage>
        <taxon>Eukaryota</taxon>
        <taxon>Viridiplantae</taxon>
        <taxon>Streptophyta</taxon>
        <taxon>Embryophyta</taxon>
        <taxon>Tracheophyta</taxon>
        <taxon>Spermatophyta</taxon>
        <taxon>Magnoliopsida</taxon>
        <taxon>eudicotyledons</taxon>
        <taxon>Gunneridae</taxon>
        <taxon>Pentapetalae</taxon>
        <taxon>Caryophyllales</taxon>
        <taxon>Cactineae</taxon>
        <taxon>Cactaceae</taxon>
        <taxon>Cactoideae</taxon>
        <taxon>Echinocereeae</taxon>
        <taxon>Carnegiea</taxon>
    </lineage>
</organism>
<name>A0A9Q1K5A8_9CARY</name>
<accession>A0A9Q1K5A8</accession>
<keyword evidence="1" id="KW-0175">Coiled coil</keyword>
<evidence type="ECO:0000256" key="1">
    <source>
        <dbReference type="SAM" id="Coils"/>
    </source>
</evidence>
<protein>
    <submittedName>
        <fullName evidence="2">Uncharacterized protein</fullName>
    </submittedName>
</protein>
<keyword evidence="3" id="KW-1185">Reference proteome</keyword>
<dbReference type="EMBL" id="JAKOGI010000329">
    <property type="protein sequence ID" value="KAJ8436764.1"/>
    <property type="molecule type" value="Genomic_DNA"/>
</dbReference>